<dbReference type="PANTHER" id="PTHR13651">
    <property type="entry name" value="PROTEIN ABITRAM"/>
    <property type="match status" value="1"/>
</dbReference>
<comment type="caution">
    <text evidence="3">The sequence shown here is derived from an EMBL/GenBank/DDBJ whole genome shotgun (WGS) entry which is preliminary data.</text>
</comment>
<organism evidence="3 4">
    <name type="scientific">Vitis vinifera</name>
    <name type="common">Grape</name>
    <dbReference type="NCBI Taxonomy" id="29760"/>
    <lineage>
        <taxon>Eukaryota</taxon>
        <taxon>Viridiplantae</taxon>
        <taxon>Streptophyta</taxon>
        <taxon>Embryophyta</taxon>
        <taxon>Tracheophyta</taxon>
        <taxon>Spermatophyta</taxon>
        <taxon>Magnoliopsida</taxon>
        <taxon>eudicotyledons</taxon>
        <taxon>Gunneridae</taxon>
        <taxon>Pentapetalae</taxon>
        <taxon>rosids</taxon>
        <taxon>Vitales</taxon>
        <taxon>Vitaceae</taxon>
        <taxon>Viteae</taxon>
        <taxon>Vitis</taxon>
    </lineage>
</organism>
<dbReference type="EMBL" id="QGNW01000066">
    <property type="protein sequence ID" value="RVX03258.1"/>
    <property type="molecule type" value="Genomic_DNA"/>
</dbReference>
<evidence type="ECO:0000256" key="2">
    <source>
        <dbReference type="SAM" id="Phobius"/>
    </source>
</evidence>
<evidence type="ECO:0000313" key="3">
    <source>
        <dbReference type="EMBL" id="RVX03258.1"/>
    </source>
</evidence>
<evidence type="ECO:0000256" key="1">
    <source>
        <dbReference type="SAM" id="MobiDB-lite"/>
    </source>
</evidence>
<proteinExistence type="predicted"/>
<protein>
    <submittedName>
        <fullName evidence="3">Uncharacterized protein</fullName>
    </submittedName>
</protein>
<name>A0A438J2R4_VITVI</name>
<dbReference type="PANTHER" id="PTHR13651:SF0">
    <property type="entry name" value="PROTEIN ABITRAM"/>
    <property type="match status" value="1"/>
</dbReference>
<dbReference type="Proteomes" id="UP000288805">
    <property type="component" value="Unassembled WGS sequence"/>
</dbReference>
<keyword evidence="2" id="KW-0472">Membrane</keyword>
<evidence type="ECO:0000313" key="4">
    <source>
        <dbReference type="Proteomes" id="UP000288805"/>
    </source>
</evidence>
<accession>A0A438J2R4</accession>
<dbReference type="AlphaFoldDB" id="A0A438J2R4"/>
<feature type="region of interest" description="Disordered" evidence="1">
    <location>
        <begin position="1"/>
        <end position="20"/>
    </location>
</feature>
<keyword evidence="2" id="KW-0812">Transmembrane</keyword>
<keyword evidence="2" id="KW-1133">Transmembrane helix</keyword>
<gene>
    <name evidence="3" type="ORF">CK203_019979</name>
</gene>
<reference evidence="3 4" key="1">
    <citation type="journal article" date="2018" name="PLoS Genet.">
        <title>Population sequencing reveals clonal diversity and ancestral inbreeding in the grapevine cultivar Chardonnay.</title>
        <authorList>
            <person name="Roach M.J."/>
            <person name="Johnson D.L."/>
            <person name="Bohlmann J."/>
            <person name="van Vuuren H.J."/>
            <person name="Jones S.J."/>
            <person name="Pretorius I.S."/>
            <person name="Schmidt S.A."/>
            <person name="Borneman A.R."/>
        </authorList>
    </citation>
    <scope>NUCLEOTIDE SEQUENCE [LARGE SCALE GENOMIC DNA]</scope>
    <source>
        <strain evidence="4">cv. Chardonnay</strain>
        <tissue evidence="3">Leaf</tissue>
    </source>
</reference>
<feature type="transmembrane region" description="Helical" evidence="2">
    <location>
        <begin position="132"/>
        <end position="154"/>
    </location>
</feature>
<sequence length="274" mass="29406">MEDHSDAVESNNPGGGGGEEEELQRLLVPDVHNLPLFPPSAVQSNFVSYFAPDFMKPGHDQYVYRHANGLCVIGLAPSHVALTEKGGVTAVDFNVGKTDRSGIKVTGKRKKNAQHFESNSALCKVCTNDASYIVSCNIVVGIDGGLVAVVAMVMMAMMNWLTEKDTLQLSCQNQLIGSRNSSKGENAMTLLILVFALPLLDPVIVTSFDAPLVSVTASLINLSHCLPSKEEYQHWGLPGLSPEQLSPSTAAMLSKLSRLCGINLGLGSNNRPHY</sequence>
<dbReference type="InterPro" id="IPR039169">
    <property type="entry name" value="Abitram"/>
</dbReference>